<dbReference type="HOGENOM" id="CLU_033017_0_0_1"/>
<keyword evidence="3" id="KW-1185">Reference proteome</keyword>
<dbReference type="EMBL" id="CH902618">
    <property type="protein sequence ID" value="EDV39809.1"/>
    <property type="molecule type" value="Genomic_DNA"/>
</dbReference>
<evidence type="ECO:0000259" key="1">
    <source>
        <dbReference type="Pfam" id="PF16013"/>
    </source>
</evidence>
<gene>
    <name evidence="2" type="primary">Dana\GF24280</name>
    <name evidence="2" type="synonym">dana_GLEANR_9015</name>
    <name evidence="2" type="ORF">GF24280</name>
</gene>
<dbReference type="InterPro" id="IPR031962">
    <property type="entry name" value="DUF4781"/>
</dbReference>
<dbReference type="PANTHER" id="PTHR21115">
    <property type="entry name" value="GH06117P-RELATED"/>
    <property type="match status" value="1"/>
</dbReference>
<protein>
    <recommendedName>
        <fullName evidence="1">DUF4781 domain-containing protein</fullName>
    </recommendedName>
</protein>
<sequence>MAEANNNGNQRTAREVQQEFADKLGYAEQIIWDLLSEEQAHLLEDKLRHLIRDPQPSENNNELVLPALTPELRIKEEKERTKLINDNKKAREAIFKAVWEQRKYTNRQSLTAIIYVMVIADEKDVNRAEDCTKFSCHPVFRARRCITDSSGRSGDSSDCCNIFVDENGRVYQNWEQYVATNELPAGIMVAPERGIYRLVKDHVRLDKYVTPAGSDSRKVLGFLDVGSAVGGFAAAGISIAALCTLPVSAPLLAGAGVVGLASAGYGTARSAGKLVDRSQHEQSINVTDREARSHWLGTIAGVIGLGAAGATQAVTVATNAGREVGAITQLTVNGMNITSIAISGTGLANGILDMILKVQDGDDITTIDVLQLSASLVLFTHSVYNFKLASTIINDTANKNLAGYRETLSNRQRRMFDKTYKETIRINGNRAKVDIIRNVNEIPSRQQFNDLYKINKQLNKEGVRFSFGSDGKTILLNGEVQTTTADLRGSVQHNQGPNILGKVTQPIPASHVNAANVGTTADSRIIGPQPSYQPRQEPRNYAVGVFALELSSVVIGGMVFVLESYGRVIFEHIANAEAFENIIEVMCENLPPEVFDFIMKLTRTFMDTMLDELTTVLKFFITTESVLYRMLMYVLNNFRNVPVEVLEQHTGDIFRALESYYLSLNPNNYTGLLQKCKVCTGYFQVSQL</sequence>
<dbReference type="GeneID" id="6506913"/>
<dbReference type="InParanoid" id="B3M6X3"/>
<dbReference type="AlphaFoldDB" id="B3M6X3"/>
<dbReference type="PhylomeDB" id="B3M6X3"/>
<dbReference type="eggNOG" id="ENOG502S29Y">
    <property type="taxonomic scope" value="Eukaryota"/>
</dbReference>
<dbReference type="PANTHER" id="PTHR21115:SF0">
    <property type="entry name" value="GH06117P-RELATED"/>
    <property type="match status" value="1"/>
</dbReference>
<dbReference type="KEGG" id="dan:6506913"/>
<dbReference type="STRING" id="7217.B3M6X3"/>
<name>B3M6X3_DROAN</name>
<dbReference type="Proteomes" id="UP000007801">
    <property type="component" value="Unassembled WGS sequence"/>
</dbReference>
<dbReference type="Pfam" id="PF16013">
    <property type="entry name" value="DUF4781"/>
    <property type="match status" value="1"/>
</dbReference>
<evidence type="ECO:0000313" key="3">
    <source>
        <dbReference type="Proteomes" id="UP000007801"/>
    </source>
</evidence>
<proteinExistence type="predicted"/>
<dbReference type="OrthoDB" id="6512497at2759"/>
<dbReference type="OMA" id="NRQRRMF"/>
<dbReference type="FunCoup" id="B3M6X3">
    <property type="interactions" value="164"/>
</dbReference>
<feature type="domain" description="DUF4781" evidence="1">
    <location>
        <begin position="137"/>
        <end position="440"/>
    </location>
</feature>
<evidence type="ECO:0000313" key="2">
    <source>
        <dbReference type="EMBL" id="EDV39809.1"/>
    </source>
</evidence>
<organism evidence="2 3">
    <name type="scientific">Drosophila ananassae</name>
    <name type="common">Fruit fly</name>
    <dbReference type="NCBI Taxonomy" id="7217"/>
    <lineage>
        <taxon>Eukaryota</taxon>
        <taxon>Metazoa</taxon>
        <taxon>Ecdysozoa</taxon>
        <taxon>Arthropoda</taxon>
        <taxon>Hexapoda</taxon>
        <taxon>Insecta</taxon>
        <taxon>Pterygota</taxon>
        <taxon>Neoptera</taxon>
        <taxon>Endopterygota</taxon>
        <taxon>Diptera</taxon>
        <taxon>Brachycera</taxon>
        <taxon>Muscomorpha</taxon>
        <taxon>Ephydroidea</taxon>
        <taxon>Drosophilidae</taxon>
        <taxon>Drosophila</taxon>
        <taxon>Sophophora</taxon>
    </lineage>
</organism>
<reference evidence="2 3" key="1">
    <citation type="journal article" date="2007" name="Nature">
        <title>Evolution of genes and genomes on the Drosophila phylogeny.</title>
        <authorList>
            <consortium name="Drosophila 12 Genomes Consortium"/>
            <person name="Clark A.G."/>
            <person name="Eisen M.B."/>
            <person name="Smith D.R."/>
            <person name="Bergman C.M."/>
            <person name="Oliver B."/>
            <person name="Markow T.A."/>
            <person name="Kaufman T.C."/>
            <person name="Kellis M."/>
            <person name="Gelbart W."/>
            <person name="Iyer V.N."/>
            <person name="Pollard D.A."/>
            <person name="Sackton T.B."/>
            <person name="Larracuente A.M."/>
            <person name="Singh N.D."/>
            <person name="Abad J.P."/>
            <person name="Abt D.N."/>
            <person name="Adryan B."/>
            <person name="Aguade M."/>
            <person name="Akashi H."/>
            <person name="Anderson W.W."/>
            <person name="Aquadro C.F."/>
            <person name="Ardell D.H."/>
            <person name="Arguello R."/>
            <person name="Artieri C.G."/>
            <person name="Barbash D.A."/>
            <person name="Barker D."/>
            <person name="Barsanti P."/>
            <person name="Batterham P."/>
            <person name="Batzoglou S."/>
            <person name="Begun D."/>
            <person name="Bhutkar A."/>
            <person name="Blanco E."/>
            <person name="Bosak S.A."/>
            <person name="Bradley R.K."/>
            <person name="Brand A.D."/>
            <person name="Brent M.R."/>
            <person name="Brooks A.N."/>
            <person name="Brown R.H."/>
            <person name="Butlin R.K."/>
            <person name="Caggese C."/>
            <person name="Calvi B.R."/>
            <person name="Bernardo de Carvalho A."/>
            <person name="Caspi A."/>
            <person name="Castrezana S."/>
            <person name="Celniker S.E."/>
            <person name="Chang J.L."/>
            <person name="Chapple C."/>
            <person name="Chatterji S."/>
            <person name="Chinwalla A."/>
            <person name="Civetta A."/>
            <person name="Clifton S.W."/>
            <person name="Comeron J.M."/>
            <person name="Costello J.C."/>
            <person name="Coyne J.A."/>
            <person name="Daub J."/>
            <person name="David R.G."/>
            <person name="Delcher A.L."/>
            <person name="Delehaunty K."/>
            <person name="Do C.B."/>
            <person name="Ebling H."/>
            <person name="Edwards K."/>
            <person name="Eickbush T."/>
            <person name="Evans J.D."/>
            <person name="Filipski A."/>
            <person name="Findeiss S."/>
            <person name="Freyhult E."/>
            <person name="Fulton L."/>
            <person name="Fulton R."/>
            <person name="Garcia A.C."/>
            <person name="Gardiner A."/>
            <person name="Garfield D.A."/>
            <person name="Garvin B.E."/>
            <person name="Gibson G."/>
            <person name="Gilbert D."/>
            <person name="Gnerre S."/>
            <person name="Godfrey J."/>
            <person name="Good R."/>
            <person name="Gotea V."/>
            <person name="Gravely B."/>
            <person name="Greenberg A.J."/>
            <person name="Griffiths-Jones S."/>
            <person name="Gross S."/>
            <person name="Guigo R."/>
            <person name="Gustafson E.A."/>
            <person name="Haerty W."/>
            <person name="Hahn M.W."/>
            <person name="Halligan D.L."/>
            <person name="Halpern A.L."/>
            <person name="Halter G.M."/>
            <person name="Han M.V."/>
            <person name="Heger A."/>
            <person name="Hillier L."/>
            <person name="Hinrichs A.S."/>
            <person name="Holmes I."/>
            <person name="Hoskins R.A."/>
            <person name="Hubisz M.J."/>
            <person name="Hultmark D."/>
            <person name="Huntley M.A."/>
            <person name="Jaffe D.B."/>
            <person name="Jagadeeshan S."/>
            <person name="Jeck W.R."/>
            <person name="Johnson J."/>
            <person name="Jones C.D."/>
            <person name="Jordan W.C."/>
            <person name="Karpen G.H."/>
            <person name="Kataoka E."/>
            <person name="Keightley P.D."/>
            <person name="Kheradpour P."/>
            <person name="Kirkness E.F."/>
            <person name="Koerich L.B."/>
            <person name="Kristiansen K."/>
            <person name="Kudrna D."/>
            <person name="Kulathinal R.J."/>
            <person name="Kumar S."/>
            <person name="Kwok R."/>
            <person name="Lander E."/>
            <person name="Langley C.H."/>
            <person name="Lapoint R."/>
            <person name="Lazzaro B.P."/>
            <person name="Lee S.J."/>
            <person name="Levesque L."/>
            <person name="Li R."/>
            <person name="Lin C.F."/>
            <person name="Lin M.F."/>
            <person name="Lindblad-Toh K."/>
            <person name="Llopart A."/>
            <person name="Long M."/>
            <person name="Low L."/>
            <person name="Lozovsky E."/>
            <person name="Lu J."/>
            <person name="Luo M."/>
            <person name="Machado C.A."/>
            <person name="Makalowski W."/>
            <person name="Marzo M."/>
            <person name="Matsuda M."/>
            <person name="Matzkin L."/>
            <person name="McAllister B."/>
            <person name="McBride C.S."/>
            <person name="McKernan B."/>
            <person name="McKernan K."/>
            <person name="Mendez-Lago M."/>
            <person name="Minx P."/>
            <person name="Mollenhauer M.U."/>
            <person name="Montooth K."/>
            <person name="Mount S.M."/>
            <person name="Mu X."/>
            <person name="Myers E."/>
            <person name="Negre B."/>
            <person name="Newfeld S."/>
            <person name="Nielsen R."/>
            <person name="Noor M.A."/>
            <person name="O'Grady P."/>
            <person name="Pachter L."/>
            <person name="Papaceit M."/>
            <person name="Parisi M.J."/>
            <person name="Parisi M."/>
            <person name="Parts L."/>
            <person name="Pedersen J.S."/>
            <person name="Pesole G."/>
            <person name="Phillippy A.M."/>
            <person name="Ponting C.P."/>
            <person name="Pop M."/>
            <person name="Porcelli D."/>
            <person name="Powell J.R."/>
            <person name="Prohaska S."/>
            <person name="Pruitt K."/>
            <person name="Puig M."/>
            <person name="Quesneville H."/>
            <person name="Ram K.R."/>
            <person name="Rand D."/>
            <person name="Rasmussen M.D."/>
            <person name="Reed L.K."/>
            <person name="Reenan R."/>
            <person name="Reily A."/>
            <person name="Remington K.A."/>
            <person name="Rieger T.T."/>
            <person name="Ritchie M.G."/>
            <person name="Robin C."/>
            <person name="Rogers Y.H."/>
            <person name="Rohde C."/>
            <person name="Rozas J."/>
            <person name="Rubenfield M.J."/>
            <person name="Ruiz A."/>
            <person name="Russo S."/>
            <person name="Salzberg S.L."/>
            <person name="Sanchez-Gracia A."/>
            <person name="Saranga D.J."/>
            <person name="Sato H."/>
            <person name="Schaeffer S.W."/>
            <person name="Schatz M.C."/>
            <person name="Schlenke T."/>
            <person name="Schwartz R."/>
            <person name="Segarra C."/>
            <person name="Singh R.S."/>
            <person name="Sirot L."/>
            <person name="Sirota M."/>
            <person name="Sisneros N.B."/>
            <person name="Smith C.D."/>
            <person name="Smith T.F."/>
            <person name="Spieth J."/>
            <person name="Stage D.E."/>
            <person name="Stark A."/>
            <person name="Stephan W."/>
            <person name="Strausberg R.L."/>
            <person name="Strempel S."/>
            <person name="Sturgill D."/>
            <person name="Sutton G."/>
            <person name="Sutton G.G."/>
            <person name="Tao W."/>
            <person name="Teichmann S."/>
            <person name="Tobari Y.N."/>
            <person name="Tomimura Y."/>
            <person name="Tsolas J.M."/>
            <person name="Valente V.L."/>
            <person name="Venter E."/>
            <person name="Venter J.C."/>
            <person name="Vicario S."/>
            <person name="Vieira F.G."/>
            <person name="Vilella A.J."/>
            <person name="Villasante A."/>
            <person name="Walenz B."/>
            <person name="Wang J."/>
            <person name="Wasserman M."/>
            <person name="Watts T."/>
            <person name="Wilson D."/>
            <person name="Wilson R.K."/>
            <person name="Wing R.A."/>
            <person name="Wolfner M.F."/>
            <person name="Wong A."/>
            <person name="Wong G.K."/>
            <person name="Wu C.I."/>
            <person name="Wu G."/>
            <person name="Yamamoto D."/>
            <person name="Yang H.P."/>
            <person name="Yang S.P."/>
            <person name="Yorke J.A."/>
            <person name="Yoshida K."/>
            <person name="Zdobnov E."/>
            <person name="Zhang P."/>
            <person name="Zhang Y."/>
            <person name="Zimin A.V."/>
            <person name="Baldwin J."/>
            <person name="Abdouelleil A."/>
            <person name="Abdulkadir J."/>
            <person name="Abebe A."/>
            <person name="Abera B."/>
            <person name="Abreu J."/>
            <person name="Acer S.C."/>
            <person name="Aftuck L."/>
            <person name="Alexander A."/>
            <person name="An P."/>
            <person name="Anderson E."/>
            <person name="Anderson S."/>
            <person name="Arachi H."/>
            <person name="Azer M."/>
            <person name="Bachantsang P."/>
            <person name="Barry A."/>
            <person name="Bayul T."/>
            <person name="Berlin A."/>
            <person name="Bessette D."/>
            <person name="Bloom T."/>
            <person name="Blye J."/>
            <person name="Boguslavskiy L."/>
            <person name="Bonnet C."/>
            <person name="Boukhgalter B."/>
            <person name="Bourzgui I."/>
            <person name="Brown A."/>
            <person name="Cahill P."/>
            <person name="Channer S."/>
            <person name="Cheshatsang Y."/>
            <person name="Chuda L."/>
            <person name="Citroen M."/>
            <person name="Collymore A."/>
            <person name="Cooke P."/>
            <person name="Costello M."/>
            <person name="D'Aco K."/>
            <person name="Daza R."/>
            <person name="De Haan G."/>
            <person name="DeGray S."/>
            <person name="DeMaso C."/>
            <person name="Dhargay N."/>
            <person name="Dooley K."/>
            <person name="Dooley E."/>
            <person name="Doricent M."/>
            <person name="Dorje P."/>
            <person name="Dorjee K."/>
            <person name="Dupes A."/>
            <person name="Elong R."/>
            <person name="Falk J."/>
            <person name="Farina A."/>
            <person name="Faro S."/>
            <person name="Ferguson D."/>
            <person name="Fisher S."/>
            <person name="Foley C.D."/>
            <person name="Franke A."/>
            <person name="Friedrich D."/>
            <person name="Gadbois L."/>
            <person name="Gearin G."/>
            <person name="Gearin C.R."/>
            <person name="Giannoukos G."/>
            <person name="Goode T."/>
            <person name="Graham J."/>
            <person name="Grandbois E."/>
            <person name="Grewal S."/>
            <person name="Gyaltsen K."/>
            <person name="Hafez N."/>
            <person name="Hagos B."/>
            <person name="Hall J."/>
            <person name="Henson C."/>
            <person name="Hollinger A."/>
            <person name="Honan T."/>
            <person name="Huard M.D."/>
            <person name="Hughes L."/>
            <person name="Hurhula B."/>
            <person name="Husby M.E."/>
            <person name="Kamat A."/>
            <person name="Kanga B."/>
            <person name="Kashin S."/>
            <person name="Khazanovich D."/>
            <person name="Kisner P."/>
            <person name="Lance K."/>
            <person name="Lara M."/>
            <person name="Lee W."/>
            <person name="Lennon N."/>
            <person name="Letendre F."/>
            <person name="LeVine R."/>
            <person name="Lipovsky A."/>
            <person name="Liu X."/>
            <person name="Liu J."/>
            <person name="Liu S."/>
            <person name="Lokyitsang T."/>
            <person name="Lokyitsang Y."/>
            <person name="Lubonja R."/>
            <person name="Lui A."/>
            <person name="MacDonald P."/>
            <person name="Magnisalis V."/>
            <person name="Maru K."/>
            <person name="Matthews C."/>
            <person name="McCusker W."/>
            <person name="McDonough S."/>
            <person name="Mehta T."/>
            <person name="Meldrim J."/>
            <person name="Meneus L."/>
            <person name="Mihai O."/>
            <person name="Mihalev A."/>
            <person name="Mihova T."/>
            <person name="Mittelman R."/>
            <person name="Mlenga V."/>
            <person name="Montmayeur A."/>
            <person name="Mulrain L."/>
            <person name="Navidi A."/>
            <person name="Naylor J."/>
            <person name="Negash T."/>
            <person name="Nguyen T."/>
            <person name="Nguyen N."/>
            <person name="Nicol R."/>
            <person name="Norbu C."/>
            <person name="Norbu N."/>
            <person name="Novod N."/>
            <person name="O'Neill B."/>
            <person name="Osman S."/>
            <person name="Markiewicz E."/>
            <person name="Oyono O.L."/>
            <person name="Patti C."/>
            <person name="Phunkhang P."/>
            <person name="Pierre F."/>
            <person name="Priest M."/>
            <person name="Raghuraman S."/>
            <person name="Rege F."/>
            <person name="Reyes R."/>
            <person name="Rise C."/>
            <person name="Rogov P."/>
            <person name="Ross K."/>
            <person name="Ryan E."/>
            <person name="Settipalli S."/>
            <person name="Shea T."/>
            <person name="Sherpa N."/>
            <person name="Shi L."/>
            <person name="Shih D."/>
            <person name="Sparrow T."/>
            <person name="Spaulding J."/>
            <person name="Stalker J."/>
            <person name="Stange-Thomann N."/>
            <person name="Stavropoulos S."/>
            <person name="Stone C."/>
            <person name="Strader C."/>
            <person name="Tesfaye S."/>
            <person name="Thomson T."/>
            <person name="Thoulutsang Y."/>
            <person name="Thoulutsang D."/>
            <person name="Topham K."/>
            <person name="Topping I."/>
            <person name="Tsamla T."/>
            <person name="Vassiliev H."/>
            <person name="Vo A."/>
            <person name="Wangchuk T."/>
            <person name="Wangdi T."/>
            <person name="Weiand M."/>
            <person name="Wilkinson J."/>
            <person name="Wilson A."/>
            <person name="Yadav S."/>
            <person name="Young G."/>
            <person name="Yu Q."/>
            <person name="Zembek L."/>
            <person name="Zhong D."/>
            <person name="Zimmer A."/>
            <person name="Zwirko Z."/>
            <person name="Jaffe D.B."/>
            <person name="Alvarez P."/>
            <person name="Brockman W."/>
            <person name="Butler J."/>
            <person name="Chin C."/>
            <person name="Gnerre S."/>
            <person name="Grabherr M."/>
            <person name="Kleber M."/>
            <person name="Mauceli E."/>
            <person name="MacCallum I."/>
        </authorList>
    </citation>
    <scope>NUCLEOTIDE SEQUENCE [LARGE SCALE GENOMIC DNA]</scope>
    <source>
        <strain evidence="3">Tucson 14024-0371.13</strain>
    </source>
</reference>
<accession>B3M6X3</accession>